<dbReference type="EMBL" id="PFFQ01000056">
    <property type="protein sequence ID" value="PIW14761.1"/>
    <property type="molecule type" value="Genomic_DNA"/>
</dbReference>
<evidence type="ECO:0000313" key="8">
    <source>
        <dbReference type="EMBL" id="PIW14761.1"/>
    </source>
</evidence>
<dbReference type="Pfam" id="PF10520">
    <property type="entry name" value="Lipid_desat"/>
    <property type="match status" value="1"/>
</dbReference>
<reference evidence="8 9" key="1">
    <citation type="submission" date="2017-09" db="EMBL/GenBank/DDBJ databases">
        <title>Depth-based differentiation of microbial function through sediment-hosted aquifers and enrichment of novel symbionts in the deep terrestrial subsurface.</title>
        <authorList>
            <person name="Probst A.J."/>
            <person name="Ladd B."/>
            <person name="Jarett J.K."/>
            <person name="Geller-Mcgrath D.E."/>
            <person name="Sieber C.M."/>
            <person name="Emerson J.B."/>
            <person name="Anantharaman K."/>
            <person name="Thomas B.C."/>
            <person name="Malmstrom R."/>
            <person name="Stieglmeier M."/>
            <person name="Klingl A."/>
            <person name="Woyke T."/>
            <person name="Ryan C.M."/>
            <person name="Banfield J.F."/>
        </authorList>
    </citation>
    <scope>NUCLEOTIDE SEQUENCE [LARGE SCALE GENOMIC DNA]</scope>
    <source>
        <strain evidence="8">CG17_big_fil_post_rev_8_21_14_2_50_48_46</strain>
    </source>
</reference>
<dbReference type="PANTHER" id="PTHR48177">
    <property type="entry name" value="TRANSMEMBRANE PROTEIN 189"/>
    <property type="match status" value="1"/>
</dbReference>
<sequence>MSIIRESENLQAPARVEENHPVYTLLLHLSVWLTWPVMAACLFFPAVDLFARGWAWALPLLLLLGILLSDFTSGLFHWFFDNYGSPQTPVFGPTIELFRVHHDLPEDICHSNLVFTVGHVCIWILPMGLGMGGLWAVLPKSLFTDLGLIFAATAALFLVLTNLFHQWAHRPQKPIWMLFLQQKRLILETQHHQVHHTPPFAKYYCITTGWMNPFLHKIQFFHRLEQFLARLGIAKSADV</sequence>
<evidence type="ECO:0000256" key="5">
    <source>
        <dbReference type="ARBA" id="ARBA00023136"/>
    </source>
</evidence>
<comment type="subcellular location">
    <subcellularLocation>
        <location evidence="1">Membrane</location>
        <topology evidence="1">Multi-pass membrane protein</topology>
    </subcellularLocation>
</comment>
<evidence type="ECO:0000256" key="4">
    <source>
        <dbReference type="ARBA" id="ARBA00022989"/>
    </source>
</evidence>
<feature type="domain" description="Lipid desaturase" evidence="7">
    <location>
        <begin position="66"/>
        <end position="230"/>
    </location>
</feature>
<dbReference type="GO" id="GO:0016020">
    <property type="term" value="C:membrane"/>
    <property type="evidence" value="ECO:0007669"/>
    <property type="project" value="UniProtKB-SubCell"/>
</dbReference>
<dbReference type="AlphaFoldDB" id="A0A2M7FZJ2"/>
<gene>
    <name evidence="8" type="ORF">COW36_20375</name>
</gene>
<keyword evidence="3 6" id="KW-0812">Transmembrane</keyword>
<dbReference type="Proteomes" id="UP000231019">
    <property type="component" value="Unassembled WGS sequence"/>
</dbReference>
<evidence type="ECO:0000256" key="6">
    <source>
        <dbReference type="SAM" id="Phobius"/>
    </source>
</evidence>
<protein>
    <submittedName>
        <fullName evidence="8">Kua-ubiquitin conjugating enzyme hybrid localization domain protein</fullName>
    </submittedName>
</protein>
<evidence type="ECO:0000256" key="3">
    <source>
        <dbReference type="ARBA" id="ARBA00022692"/>
    </source>
</evidence>
<keyword evidence="5 6" id="KW-0472">Membrane</keyword>
<dbReference type="PANTHER" id="PTHR48177:SF1">
    <property type="entry name" value="PLASMANYLETHANOLAMINE DESATURASE 1"/>
    <property type="match status" value="1"/>
</dbReference>
<evidence type="ECO:0000256" key="2">
    <source>
        <dbReference type="ARBA" id="ARBA00007620"/>
    </source>
</evidence>
<name>A0A2M7FZJ2_9BACT</name>
<feature type="transmembrane region" description="Helical" evidence="6">
    <location>
        <begin position="113"/>
        <end position="138"/>
    </location>
</feature>
<feature type="transmembrane region" description="Helical" evidence="6">
    <location>
        <begin position="145"/>
        <end position="164"/>
    </location>
</feature>
<evidence type="ECO:0000259" key="7">
    <source>
        <dbReference type="Pfam" id="PF10520"/>
    </source>
</evidence>
<proteinExistence type="inferred from homology"/>
<comment type="caution">
    <text evidence="8">The sequence shown here is derived from an EMBL/GenBank/DDBJ whole genome shotgun (WGS) entry which is preliminary data.</text>
</comment>
<feature type="transmembrane region" description="Helical" evidence="6">
    <location>
        <begin position="54"/>
        <end position="80"/>
    </location>
</feature>
<dbReference type="InterPro" id="IPR019547">
    <property type="entry name" value="Lipid_desat"/>
</dbReference>
<dbReference type="GO" id="GO:0016491">
    <property type="term" value="F:oxidoreductase activity"/>
    <property type="evidence" value="ECO:0007669"/>
    <property type="project" value="TreeGrafter"/>
</dbReference>
<dbReference type="InterPro" id="IPR052601">
    <property type="entry name" value="Plasmalogen_desaturase"/>
</dbReference>
<accession>A0A2M7FZJ2</accession>
<keyword evidence="4 6" id="KW-1133">Transmembrane helix</keyword>
<organism evidence="8 9">
    <name type="scientific">bacterium (Candidatus Blackallbacteria) CG17_big_fil_post_rev_8_21_14_2_50_48_46</name>
    <dbReference type="NCBI Taxonomy" id="2014261"/>
    <lineage>
        <taxon>Bacteria</taxon>
        <taxon>Candidatus Blackallbacteria</taxon>
    </lineage>
</organism>
<evidence type="ECO:0000313" key="9">
    <source>
        <dbReference type="Proteomes" id="UP000231019"/>
    </source>
</evidence>
<feature type="transmembrane region" description="Helical" evidence="6">
    <location>
        <begin position="25"/>
        <end position="47"/>
    </location>
</feature>
<comment type="similarity">
    <text evidence="2">Belongs to the fatty acid desaturase CarF family.</text>
</comment>
<evidence type="ECO:0000256" key="1">
    <source>
        <dbReference type="ARBA" id="ARBA00004141"/>
    </source>
</evidence>